<dbReference type="InterPro" id="IPR036236">
    <property type="entry name" value="Znf_C2H2_sf"/>
</dbReference>
<accession>A0A016V3F4</accession>
<keyword evidence="4" id="KW-1185">Reference proteome</keyword>
<feature type="compositionally biased region" description="Polar residues" evidence="1">
    <location>
        <begin position="738"/>
        <end position="751"/>
    </location>
</feature>
<proteinExistence type="predicted"/>
<feature type="compositionally biased region" description="Basic and acidic residues" evidence="1">
    <location>
        <begin position="482"/>
        <end position="492"/>
    </location>
</feature>
<protein>
    <recommendedName>
        <fullName evidence="2">C2H2-type domain-containing protein</fullName>
    </recommendedName>
</protein>
<dbReference type="PANTHER" id="PTHR21020">
    <property type="entry name" value="ZINC FINGER PROTEIN 800"/>
    <property type="match status" value="1"/>
</dbReference>
<comment type="caution">
    <text evidence="3">The sequence shown here is derived from an EMBL/GenBank/DDBJ whole genome shotgun (WGS) entry which is preliminary data.</text>
</comment>
<feature type="region of interest" description="Disordered" evidence="1">
    <location>
        <begin position="419"/>
        <end position="519"/>
    </location>
</feature>
<dbReference type="SUPFAM" id="SSF57667">
    <property type="entry name" value="beta-beta-alpha zinc fingers"/>
    <property type="match status" value="1"/>
</dbReference>
<gene>
    <name evidence="3" type="primary">Acey_s0017.g3205</name>
    <name evidence="3" type="ORF">Y032_0017g3205</name>
</gene>
<dbReference type="STRING" id="53326.A0A016V3F4"/>
<evidence type="ECO:0000313" key="4">
    <source>
        <dbReference type="Proteomes" id="UP000024635"/>
    </source>
</evidence>
<feature type="compositionally biased region" description="Polar residues" evidence="1">
    <location>
        <begin position="591"/>
        <end position="601"/>
    </location>
</feature>
<dbReference type="SMART" id="SM00355">
    <property type="entry name" value="ZnF_C2H2"/>
    <property type="match status" value="4"/>
</dbReference>
<dbReference type="AlphaFoldDB" id="A0A016V3F4"/>
<dbReference type="PANTHER" id="PTHR21020:SF0">
    <property type="entry name" value="ZINC FINGER PROTEIN 800"/>
    <property type="match status" value="1"/>
</dbReference>
<sequence>MDSRGPVITLRLKSPKYLFLDLDQKTTNIYPCFLLNSDNILVDPRWRQFNNQCHSSFVPGESALKAAPTEIFTFELSRLPCSRLLVNYNGKLNTKNSRLPVEILPWTQMRTWPFWCILDLQAYLDSCSEDVRHLFERECSVMLECRACKSIFRSFVNFFSHKRGFCRSETYDSKNGGSPPSSPKKIVGLRRTNLAKHVFKKVGVSEITGINDDPSASLFVHTLPSHRREVVAIVDSDGTYRICLPALGYDDSDIPSDRVLLLRPQVNPTRYRGMNLRLRLKNDITRPISQEEVECIERLLKFFPDVVEPSVCRCLYTSCSEIPPFGCTQALAYHMSVKHTVRDKKSMTIPCLLCSKKFITLALFYAHVKRKHARVKLEHIAYRKREADDYLSKKKAKRVKGLLQKTTEPVCPVRVRCRSLSPDSSGESGEPCESNEADGNEVEHSSTLQEEKNAKEEELTNGEQTSPVIEITSDTPTSEQPSPKDDEDKGERSSTVCSNVSADEEKPSNTCALRKKRKRKIPARYRDDDFQYYAKENEHSKTPKLHRGSAQHCSSSQSSAKTSPSTSTHSDSMASDVNEVVRRLVSTVSDLLSQENSSAPHSTSVRSKSSRLRRRPDWMDNEDFVIVDDRKVVVSFQYTKWTRSDGAFAVTAASLALEHPARTLLRELRKNVCENKQAIKLAEDIKLVASSLTDRAACFNASRIAVKANAVLERIDCTRGYKCRRENTADPPVLRVYNSTESVSSHPSTKTVENDGNESGKSTPTLSTESHVTAVMTPRLRRSPMNLLDSPGSLSNRRKQNLNALSDVEDNVTILFKNGKPSKVDDLAMVPVYLSSAQKQLFFSSLKQIDPDEPDGKHVCSQCNEVVPNLKEGRRHMVTHIRVMRLRCSLCGAGSFFCTDLRVHLMEGYCEKLYRAPDGVVDPDRLPCMTKEQADSLSELVDPINPGRVMYTSGQIVSAKSRIPYYPDPVIEERILGPGRVLCRSTPTRTKRT</sequence>
<feature type="domain" description="C2H2-type" evidence="2">
    <location>
        <begin position="860"/>
        <end position="880"/>
    </location>
</feature>
<feature type="domain" description="C2H2-type" evidence="2">
    <location>
        <begin position="351"/>
        <end position="372"/>
    </location>
</feature>
<dbReference type="OrthoDB" id="10066279at2759"/>
<feature type="compositionally biased region" description="Polar residues" evidence="1">
    <location>
        <begin position="757"/>
        <end position="771"/>
    </location>
</feature>
<dbReference type="EMBL" id="JARK01001353">
    <property type="protein sequence ID" value="EYC22194.1"/>
    <property type="molecule type" value="Genomic_DNA"/>
</dbReference>
<feature type="compositionally biased region" description="Basic and acidic residues" evidence="1">
    <location>
        <begin position="441"/>
        <end position="458"/>
    </location>
</feature>
<dbReference type="PROSITE" id="PS00028">
    <property type="entry name" value="ZINC_FINGER_C2H2_1"/>
    <property type="match status" value="2"/>
</dbReference>
<feature type="region of interest" description="Disordered" evidence="1">
    <location>
        <begin position="539"/>
        <end position="576"/>
    </location>
</feature>
<feature type="compositionally biased region" description="Low complexity" evidence="1">
    <location>
        <begin position="550"/>
        <end position="570"/>
    </location>
</feature>
<evidence type="ECO:0000256" key="1">
    <source>
        <dbReference type="SAM" id="MobiDB-lite"/>
    </source>
</evidence>
<dbReference type="Proteomes" id="UP000024635">
    <property type="component" value="Unassembled WGS sequence"/>
</dbReference>
<reference evidence="4" key="1">
    <citation type="journal article" date="2015" name="Nat. Genet.">
        <title>The genome and transcriptome of the zoonotic hookworm Ancylostoma ceylanicum identify infection-specific gene families.</title>
        <authorList>
            <person name="Schwarz E.M."/>
            <person name="Hu Y."/>
            <person name="Antoshechkin I."/>
            <person name="Miller M.M."/>
            <person name="Sternberg P.W."/>
            <person name="Aroian R.V."/>
        </authorList>
    </citation>
    <scope>NUCLEOTIDE SEQUENCE</scope>
    <source>
        <strain evidence="4">HY135</strain>
    </source>
</reference>
<feature type="compositionally biased region" description="Polar residues" evidence="1">
    <location>
        <begin position="461"/>
        <end position="481"/>
    </location>
</feature>
<evidence type="ECO:0000259" key="2">
    <source>
        <dbReference type="PROSITE" id="PS00028"/>
    </source>
</evidence>
<feature type="region of interest" description="Disordered" evidence="1">
    <location>
        <begin position="738"/>
        <end position="771"/>
    </location>
</feature>
<dbReference type="InterPro" id="IPR013087">
    <property type="entry name" value="Znf_C2H2_type"/>
</dbReference>
<organism evidence="3 4">
    <name type="scientific">Ancylostoma ceylanicum</name>
    <dbReference type="NCBI Taxonomy" id="53326"/>
    <lineage>
        <taxon>Eukaryota</taxon>
        <taxon>Metazoa</taxon>
        <taxon>Ecdysozoa</taxon>
        <taxon>Nematoda</taxon>
        <taxon>Chromadorea</taxon>
        <taxon>Rhabditida</taxon>
        <taxon>Rhabditina</taxon>
        <taxon>Rhabditomorpha</taxon>
        <taxon>Strongyloidea</taxon>
        <taxon>Ancylostomatidae</taxon>
        <taxon>Ancylostomatinae</taxon>
        <taxon>Ancylostoma</taxon>
    </lineage>
</organism>
<evidence type="ECO:0000313" key="3">
    <source>
        <dbReference type="EMBL" id="EYC22194.1"/>
    </source>
</evidence>
<name>A0A016V3F4_9BILA</name>
<dbReference type="InterPro" id="IPR039149">
    <property type="entry name" value="ZNF800"/>
</dbReference>
<feature type="region of interest" description="Disordered" evidence="1">
    <location>
        <begin position="591"/>
        <end position="613"/>
    </location>
</feature>